<dbReference type="Proteomes" id="UP001054945">
    <property type="component" value="Unassembled WGS sequence"/>
</dbReference>
<gene>
    <name evidence="2" type="ORF">CEXT_605861</name>
</gene>
<dbReference type="AlphaFoldDB" id="A0AAV4WNM4"/>
<evidence type="ECO:0000313" key="3">
    <source>
        <dbReference type="Proteomes" id="UP001054945"/>
    </source>
</evidence>
<name>A0AAV4WNM4_CAEEX</name>
<protein>
    <submittedName>
        <fullName evidence="2">Uncharacterized protein</fullName>
    </submittedName>
</protein>
<dbReference type="EMBL" id="BPLR01016345">
    <property type="protein sequence ID" value="GIY83148.1"/>
    <property type="molecule type" value="Genomic_DNA"/>
</dbReference>
<proteinExistence type="predicted"/>
<feature type="compositionally biased region" description="Basic and acidic residues" evidence="1">
    <location>
        <begin position="58"/>
        <end position="70"/>
    </location>
</feature>
<evidence type="ECO:0000313" key="2">
    <source>
        <dbReference type="EMBL" id="GIY83148.1"/>
    </source>
</evidence>
<feature type="compositionally biased region" description="Polar residues" evidence="1">
    <location>
        <begin position="71"/>
        <end position="80"/>
    </location>
</feature>
<accession>A0AAV4WNM4</accession>
<reference evidence="2 3" key="1">
    <citation type="submission" date="2021-06" db="EMBL/GenBank/DDBJ databases">
        <title>Caerostris extrusa draft genome.</title>
        <authorList>
            <person name="Kono N."/>
            <person name="Arakawa K."/>
        </authorList>
    </citation>
    <scope>NUCLEOTIDE SEQUENCE [LARGE SCALE GENOMIC DNA]</scope>
</reference>
<feature type="region of interest" description="Disordered" evidence="1">
    <location>
        <begin position="58"/>
        <end position="83"/>
    </location>
</feature>
<sequence length="128" mass="14494">MPSGIAMDFHEGTFSLEIGGWFIFDRYVFMLSGPSFPFGGTSIAAAMEGESMPEKRNFVLESYGEERRPSPDQSMQSRSPSNKHKTSLCFFLFFSCCFVLADFDFRQREGLREVLDAMSLPAEAYLVQ</sequence>
<organism evidence="2 3">
    <name type="scientific">Caerostris extrusa</name>
    <name type="common">Bark spider</name>
    <name type="synonym">Caerostris bankana</name>
    <dbReference type="NCBI Taxonomy" id="172846"/>
    <lineage>
        <taxon>Eukaryota</taxon>
        <taxon>Metazoa</taxon>
        <taxon>Ecdysozoa</taxon>
        <taxon>Arthropoda</taxon>
        <taxon>Chelicerata</taxon>
        <taxon>Arachnida</taxon>
        <taxon>Araneae</taxon>
        <taxon>Araneomorphae</taxon>
        <taxon>Entelegynae</taxon>
        <taxon>Araneoidea</taxon>
        <taxon>Araneidae</taxon>
        <taxon>Caerostris</taxon>
    </lineage>
</organism>
<comment type="caution">
    <text evidence="2">The sequence shown here is derived from an EMBL/GenBank/DDBJ whole genome shotgun (WGS) entry which is preliminary data.</text>
</comment>
<evidence type="ECO:0000256" key="1">
    <source>
        <dbReference type="SAM" id="MobiDB-lite"/>
    </source>
</evidence>
<keyword evidence="3" id="KW-1185">Reference proteome</keyword>